<gene>
    <name evidence="2" type="ORF">M5X16_22610</name>
    <name evidence="3" type="ORF">PC41400_14500</name>
</gene>
<evidence type="ECO:0000313" key="3">
    <source>
        <dbReference type="EMBL" id="QAV18823.1"/>
    </source>
</evidence>
<feature type="coiled-coil region" evidence="1">
    <location>
        <begin position="408"/>
        <end position="442"/>
    </location>
</feature>
<evidence type="ECO:0000313" key="2">
    <source>
        <dbReference type="EMBL" id="MCY9598547.1"/>
    </source>
</evidence>
<dbReference type="GeneID" id="95376023"/>
<dbReference type="EMBL" id="JAMDMJ010000033">
    <property type="protein sequence ID" value="MCY9598547.1"/>
    <property type="molecule type" value="Genomic_DNA"/>
</dbReference>
<dbReference type="RefSeq" id="WP_053228662.1">
    <property type="nucleotide sequence ID" value="NZ_CP026520.1"/>
</dbReference>
<keyword evidence="1" id="KW-0175">Coiled coil</keyword>
<sequence>MNLTVSTSLPITFEQIEKLPDSRFTKVKIYLCHTGKNLNNSYFEKSVIEEAIPSLANIPILGFIQVDNLNEADFKGHEQRLMIDENGVTVEYLGRAYGVIPEDNRAYFENKLCDDNVTREFLVVEGVLWNKFKDATEIIINNDSRPQSMELAPSSIEGNFKKDGVFYFSKFQFEGACILGSNITPAMRGSVIENVDFSLNSASLQSMLNEFNTTYSELNQPSKEDDNKYKGGVNLNEKLELFKKFPTLKDEDIAELKANIEQYSLEELETNLNQIVKSQTDSNTFSLTAQQLQQEIRGALTLERVIDKWNDSVRAYWYIDHDDNRVYAEDTQDGYLPVGLNYTKSGDSVVIDFESKKRIKWVPQDLEEGIETAVSFVSIDRSAAELEITKKTVEQDFFTKLEEINTELDELKPQFEATKAQNEKLQAEVSEYSSNVDNEKLKVQINELSAYKLAREKQDKLDVIKNFKDLTDDEKKPFQDEVDKYAIEELEDKLFSFVGRKGLSSFSANRGSKEYLTTSLANFEAQTKSNEPTWASLVEDFKNKSN</sequence>
<protein>
    <submittedName>
        <fullName evidence="3">Uncharacterized protein</fullName>
    </submittedName>
</protein>
<dbReference type="Proteomes" id="UP001527202">
    <property type="component" value="Unassembled WGS sequence"/>
</dbReference>
<name>A0A410WWV7_9BACL</name>
<dbReference type="AlphaFoldDB" id="A0A410WWV7"/>
<dbReference type="EMBL" id="CP026520">
    <property type="protein sequence ID" value="QAV18823.1"/>
    <property type="molecule type" value="Genomic_DNA"/>
</dbReference>
<evidence type="ECO:0000256" key="1">
    <source>
        <dbReference type="SAM" id="Coils"/>
    </source>
</evidence>
<dbReference type="KEGG" id="pchi:PC41400_14500"/>
<accession>A0A410WWV7</accession>
<dbReference type="OrthoDB" id="2329786at2"/>
<reference evidence="3 4" key="1">
    <citation type="submission" date="2018-01" db="EMBL/GenBank/DDBJ databases">
        <title>The whole genome sequencing and assembly of Paenibacillus chitinolyticus KCCM 41400 strain.</title>
        <authorList>
            <person name="Kim J.-Y."/>
            <person name="Park M.-K."/>
            <person name="Lee Y.-J."/>
            <person name="Yi H."/>
            <person name="Bahn Y.-S."/>
            <person name="Kim J.F."/>
            <person name="Lee D.-W."/>
        </authorList>
    </citation>
    <scope>NUCLEOTIDE SEQUENCE [LARGE SCALE GENOMIC DNA]</scope>
    <source>
        <strain evidence="3 4">KCCM 41400</strain>
    </source>
</reference>
<proteinExistence type="predicted"/>
<evidence type="ECO:0000313" key="5">
    <source>
        <dbReference type="Proteomes" id="UP001527202"/>
    </source>
</evidence>
<evidence type="ECO:0000313" key="4">
    <source>
        <dbReference type="Proteomes" id="UP000288943"/>
    </source>
</evidence>
<keyword evidence="5" id="KW-1185">Reference proteome</keyword>
<organism evidence="3 4">
    <name type="scientific">Paenibacillus chitinolyticus</name>
    <dbReference type="NCBI Taxonomy" id="79263"/>
    <lineage>
        <taxon>Bacteria</taxon>
        <taxon>Bacillati</taxon>
        <taxon>Bacillota</taxon>
        <taxon>Bacilli</taxon>
        <taxon>Bacillales</taxon>
        <taxon>Paenibacillaceae</taxon>
        <taxon>Paenibacillus</taxon>
    </lineage>
</organism>
<reference evidence="2 5" key="2">
    <citation type="submission" date="2022-05" db="EMBL/GenBank/DDBJ databases">
        <title>Genome Sequencing of Bee-Associated Microbes.</title>
        <authorList>
            <person name="Dunlap C."/>
        </authorList>
    </citation>
    <scope>NUCLEOTIDE SEQUENCE [LARGE SCALE GENOMIC DNA]</scope>
    <source>
        <strain evidence="2 5">NRRL B-23120</strain>
    </source>
</reference>
<dbReference type="Proteomes" id="UP000288943">
    <property type="component" value="Chromosome"/>
</dbReference>